<feature type="transmembrane region" description="Helical" evidence="6">
    <location>
        <begin position="286"/>
        <end position="307"/>
    </location>
</feature>
<evidence type="ECO:0000256" key="6">
    <source>
        <dbReference type="SAM" id="Phobius"/>
    </source>
</evidence>
<evidence type="ECO:0000256" key="1">
    <source>
        <dbReference type="ARBA" id="ARBA00004141"/>
    </source>
</evidence>
<evidence type="ECO:0000256" key="2">
    <source>
        <dbReference type="ARBA" id="ARBA00022692"/>
    </source>
</evidence>
<name>A0AAD2HWF6_9AGAR</name>
<evidence type="ECO:0000313" key="8">
    <source>
        <dbReference type="Proteomes" id="UP001295794"/>
    </source>
</evidence>
<keyword evidence="8" id="KW-1185">Reference proteome</keyword>
<dbReference type="GO" id="GO:0016020">
    <property type="term" value="C:membrane"/>
    <property type="evidence" value="ECO:0007669"/>
    <property type="project" value="UniProtKB-SubCell"/>
</dbReference>
<dbReference type="EMBL" id="CAVNYO010000466">
    <property type="protein sequence ID" value="CAK5283378.1"/>
    <property type="molecule type" value="Genomic_DNA"/>
</dbReference>
<protein>
    <recommendedName>
        <fullName evidence="9">Tetraspanin Tsp2</fullName>
    </recommendedName>
</protein>
<keyword evidence="3 6" id="KW-1133">Transmembrane helix</keyword>
<sequence>MPSPPSSPSTESSSRDHAAGHGQEMSATSSTFLMSSPSMPSSSSLPLARPGNARADTAQPLSWISPEDFDSSTMFEPPRALAANSGSSRSQTPPSAFGRPMSSGARSRASSFAGLNENLFAGFNPENPRASTSLSINYLPTKFSGAITSGGAKVRPRKRKAGLKRIPTMARGGGVDAFKRGEARMPDDRDDLQPHTGRHGLLDKTDPHSRWTRFKWILFATNSLYSLLALVGMIWCILIWLDIIDQSDIVRVANRPELAFTTAAASLALFTCIFGWAGVMLNNRSFLALYTFFLWISLAFLVVPGYLSYKKYSLNLQGKLNFQWSQSFDVDARRRIQNALSCCGYFSPFVEASISSTCYARSVLPGCRSTYFRFEHKVLRWWYVSIFSLFGYNVIAIVSALLCSNHVTYRFGKGMTPKAYRLDAGAVMAIMENYISNVADAYGPDAATQALALSRQSSTVDLSDLGVLLPMGFAREADGSLPRTRYASITSTTPDTAI</sequence>
<reference evidence="7" key="1">
    <citation type="submission" date="2023-11" db="EMBL/GenBank/DDBJ databases">
        <authorList>
            <person name="De Vega J J."/>
            <person name="De Vega J J."/>
        </authorList>
    </citation>
    <scope>NUCLEOTIDE SEQUENCE</scope>
</reference>
<feature type="region of interest" description="Disordered" evidence="5">
    <location>
        <begin position="1"/>
        <end position="109"/>
    </location>
</feature>
<feature type="region of interest" description="Disordered" evidence="5">
    <location>
        <begin position="179"/>
        <end position="199"/>
    </location>
</feature>
<feature type="compositionally biased region" description="Low complexity" evidence="5">
    <location>
        <begin position="98"/>
        <end position="109"/>
    </location>
</feature>
<comment type="subcellular location">
    <subcellularLocation>
        <location evidence="1">Membrane</location>
        <topology evidence="1">Multi-pass membrane protein</topology>
    </subcellularLocation>
</comment>
<dbReference type="Pfam" id="PF00335">
    <property type="entry name" value="Tetraspanin"/>
    <property type="match status" value="1"/>
</dbReference>
<keyword evidence="4 6" id="KW-0472">Membrane</keyword>
<feature type="compositionally biased region" description="Polar residues" evidence="5">
    <location>
        <begin position="84"/>
        <end position="94"/>
    </location>
</feature>
<proteinExistence type="predicted"/>
<feature type="compositionally biased region" description="Basic and acidic residues" evidence="5">
    <location>
        <begin position="179"/>
        <end position="193"/>
    </location>
</feature>
<organism evidence="7 8">
    <name type="scientific">Mycena citricolor</name>
    <dbReference type="NCBI Taxonomy" id="2018698"/>
    <lineage>
        <taxon>Eukaryota</taxon>
        <taxon>Fungi</taxon>
        <taxon>Dikarya</taxon>
        <taxon>Basidiomycota</taxon>
        <taxon>Agaricomycotina</taxon>
        <taxon>Agaricomycetes</taxon>
        <taxon>Agaricomycetidae</taxon>
        <taxon>Agaricales</taxon>
        <taxon>Marasmiineae</taxon>
        <taxon>Mycenaceae</taxon>
        <taxon>Mycena</taxon>
    </lineage>
</organism>
<feature type="transmembrane region" description="Helical" evidence="6">
    <location>
        <begin position="216"/>
        <end position="240"/>
    </location>
</feature>
<evidence type="ECO:0000256" key="4">
    <source>
        <dbReference type="ARBA" id="ARBA00023136"/>
    </source>
</evidence>
<evidence type="ECO:0000256" key="5">
    <source>
        <dbReference type="SAM" id="MobiDB-lite"/>
    </source>
</evidence>
<gene>
    <name evidence="7" type="ORF">MYCIT1_LOCUS35861</name>
</gene>
<dbReference type="AlphaFoldDB" id="A0AAD2HWF6"/>
<dbReference type="Proteomes" id="UP001295794">
    <property type="component" value="Unassembled WGS sequence"/>
</dbReference>
<evidence type="ECO:0000313" key="7">
    <source>
        <dbReference type="EMBL" id="CAK5283378.1"/>
    </source>
</evidence>
<dbReference type="InterPro" id="IPR018499">
    <property type="entry name" value="Tetraspanin/Peripherin"/>
</dbReference>
<evidence type="ECO:0000256" key="3">
    <source>
        <dbReference type="ARBA" id="ARBA00022989"/>
    </source>
</evidence>
<feature type="compositionally biased region" description="Low complexity" evidence="5">
    <location>
        <begin position="25"/>
        <end position="48"/>
    </location>
</feature>
<evidence type="ECO:0008006" key="9">
    <source>
        <dbReference type="Google" id="ProtNLM"/>
    </source>
</evidence>
<comment type="caution">
    <text evidence="7">The sequence shown here is derived from an EMBL/GenBank/DDBJ whole genome shotgun (WGS) entry which is preliminary data.</text>
</comment>
<accession>A0AAD2HWF6</accession>
<feature type="transmembrane region" description="Helical" evidence="6">
    <location>
        <begin position="381"/>
        <end position="403"/>
    </location>
</feature>
<keyword evidence="2 6" id="KW-0812">Transmembrane</keyword>
<feature type="transmembrane region" description="Helical" evidence="6">
    <location>
        <begin position="260"/>
        <end position="279"/>
    </location>
</feature>